<feature type="transmembrane region" description="Helical" evidence="1">
    <location>
        <begin position="291"/>
        <end position="312"/>
    </location>
</feature>
<name>A0A1Y0I580_9GAMM</name>
<dbReference type="RefSeq" id="WP_198343242.1">
    <property type="nucleotide sequence ID" value="NZ_CP021425.1"/>
</dbReference>
<keyword evidence="3" id="KW-1185">Reference proteome</keyword>
<evidence type="ECO:0000313" key="3">
    <source>
        <dbReference type="Proteomes" id="UP000196027"/>
    </source>
</evidence>
<accession>A0A1Y0I580</accession>
<keyword evidence="1" id="KW-0472">Membrane</keyword>
<protein>
    <submittedName>
        <fullName evidence="2">Uncharacterized protein</fullName>
    </submittedName>
</protein>
<dbReference type="EMBL" id="CP021425">
    <property type="protein sequence ID" value="ARU55369.1"/>
    <property type="molecule type" value="Genomic_DNA"/>
</dbReference>
<evidence type="ECO:0000313" key="2">
    <source>
        <dbReference type="EMBL" id="ARU55369.1"/>
    </source>
</evidence>
<organism evidence="2 3">
    <name type="scientific">Oleiphilus messinensis</name>
    <dbReference type="NCBI Taxonomy" id="141451"/>
    <lineage>
        <taxon>Bacteria</taxon>
        <taxon>Pseudomonadati</taxon>
        <taxon>Pseudomonadota</taxon>
        <taxon>Gammaproteobacteria</taxon>
        <taxon>Oceanospirillales</taxon>
        <taxon>Oleiphilaceae</taxon>
        <taxon>Oleiphilus</taxon>
    </lineage>
</organism>
<gene>
    <name evidence="2" type="ORF">OLMES_1290</name>
</gene>
<proteinExistence type="predicted"/>
<feature type="transmembrane region" description="Helical" evidence="1">
    <location>
        <begin position="262"/>
        <end position="285"/>
    </location>
</feature>
<evidence type="ECO:0000256" key="1">
    <source>
        <dbReference type="SAM" id="Phobius"/>
    </source>
</evidence>
<dbReference type="AlphaFoldDB" id="A0A1Y0I580"/>
<dbReference type="Proteomes" id="UP000196027">
    <property type="component" value="Chromosome"/>
</dbReference>
<dbReference type="SUPFAM" id="SSF56837">
    <property type="entry name" value="Colicin"/>
    <property type="match status" value="1"/>
</dbReference>
<dbReference type="KEGG" id="ome:OLMES_1290"/>
<keyword evidence="1" id="KW-1133">Transmembrane helix</keyword>
<reference evidence="2 3" key="1">
    <citation type="submission" date="2017-05" db="EMBL/GenBank/DDBJ databases">
        <title>Genomic insights into alkan degradation activity of Oleiphilus messinensis.</title>
        <authorList>
            <person name="Kozyavkin S.A."/>
            <person name="Slesarev A.I."/>
            <person name="Golyshin P.N."/>
            <person name="Korzhenkov A."/>
            <person name="Golyshina O.N."/>
            <person name="Toshchakov S.V."/>
        </authorList>
    </citation>
    <scope>NUCLEOTIDE SEQUENCE [LARGE SCALE GENOMIC DNA]</scope>
    <source>
        <strain evidence="2 3">ME102</strain>
    </source>
</reference>
<keyword evidence="1" id="KW-0812">Transmembrane</keyword>
<sequence length="333" mass="36042">MAQFILSNQALSSHQFPQEYRANGIYSVSGSVSFLSAYQPYSFGPIDSANRQIYNSLSTAPASALQQTTSLYDHYSSDTVLAFAEIMNHIRKIKESQTTKDFSIGAAGAATSVYAERMNGFAKAVLQYEGALMKFANARQSGIAPRMKQGLKANAQRAFENLQQQFSNELRIVTGRVKSNRGTPLSNANRGLNIARSSRSLSNLEIHNQVQAHNLLKFTKHANVLGTGLVAVDFTTRVGNIYNEYQANGNWERELFVQSASFAASTMTGVALANIGTTAVGFLLALTPVGWVGLIVGGVAVVAGTAAASVWVNNLISSNSGDWYDQIMNWLAF</sequence>